<dbReference type="EMBL" id="OQ198719">
    <property type="protein sequence ID" value="WEU69905.1"/>
    <property type="molecule type" value="Genomic_DNA"/>
</dbReference>
<accession>A0AAF0D5I9</accession>
<dbReference type="RefSeq" id="YP_011108667.1">
    <property type="nucleotide sequence ID" value="NC_091965.1"/>
</dbReference>
<reference evidence="1" key="1">
    <citation type="submission" date="2023-01" db="EMBL/GenBank/DDBJ databases">
        <title>New crAssphage isolates infecting Bacteroides cellulosilyticus.</title>
        <authorList>
            <person name="Papudeshi B."/>
            <person name="Vega A.A."/>
            <person name="Souza C."/>
            <person name="Giles S.K."/>
            <person name="Mallawaarachchi V."/>
            <person name="Roach M.J."/>
            <person name="An M."/>
            <person name="Jacobson N."/>
            <person name="McNair K."/>
            <person name="Mora M.F."/>
            <person name="Pastrana K."/>
            <person name="Leigh C."/>
            <person name="Cram C."/>
            <person name="Plewa W.S."/>
            <person name="Grigson S.R."/>
            <person name="Bouras G.S."/>
            <person name="Decewicz P."/>
            <person name="Luque A."/>
            <person name="Droit L."/>
            <person name="Handley S."/>
            <person name="Segall A.M."/>
            <person name="Dinsdale E.A."/>
            <person name="Edwards R.A."/>
        </authorList>
    </citation>
    <scope>NUCLEOTIDE SEQUENCE</scope>
    <source>
        <strain evidence="1">Bc11</strain>
    </source>
</reference>
<protein>
    <submittedName>
        <fullName evidence="1">Uncharacterized protein</fullName>
    </submittedName>
</protein>
<dbReference type="Proteomes" id="UP001269161">
    <property type="component" value="Segment"/>
</dbReference>
<evidence type="ECO:0000313" key="2">
    <source>
        <dbReference type="Proteomes" id="UP001269161"/>
    </source>
</evidence>
<sequence length="98" mass="11546">MIEDKFSIIEKLRNSNRTKNSILYDDIYLYTNVVLSSNNVTIIISSKEINCANTNKVLEEHYKDIYINDSKLVNDINYIFSECYARNLRIKVVFNEIN</sequence>
<name>A0AAF0D5I9_9CAUD</name>
<evidence type="ECO:0000313" key="1">
    <source>
        <dbReference type="EMBL" id="WEU69905.1"/>
    </source>
</evidence>
<proteinExistence type="predicted"/>
<organism evidence="1 2">
    <name type="scientific">Caudoviricetes sp. 'Rudgehvirus jaberico'</name>
    <dbReference type="NCBI Taxonomy" id="3028515"/>
    <lineage>
        <taxon>Viruses</taxon>
        <taxon>Duplodnaviria</taxon>
        <taxon>Heunggongvirae</taxon>
        <taxon>Uroviricota</taxon>
        <taxon>Caudoviricetes</taxon>
        <taxon>Crassvirales</taxon>
        <taxon>Intestiviridae</taxon>
        <taxon>Crudevirinae</taxon>
    </lineage>
</organism>
<keyword evidence="2" id="KW-1185">Reference proteome</keyword>